<reference evidence="1" key="1">
    <citation type="submission" date="2006-10" db="EMBL/GenBank/DDBJ databases">
        <authorList>
            <person name="Amadeo P."/>
            <person name="Zhao Q."/>
            <person name="Wortman J."/>
            <person name="Fraser-Liggett C."/>
            <person name="Carlton J."/>
        </authorList>
    </citation>
    <scope>NUCLEOTIDE SEQUENCE</scope>
    <source>
        <strain evidence="1">G3</strain>
    </source>
</reference>
<dbReference type="Pfam" id="PF13637">
    <property type="entry name" value="Ank_4"/>
    <property type="match status" value="1"/>
</dbReference>
<proteinExistence type="predicted"/>
<dbReference type="SUPFAM" id="SSF48403">
    <property type="entry name" value="Ankyrin repeat"/>
    <property type="match status" value="1"/>
</dbReference>
<reference evidence="1" key="2">
    <citation type="journal article" date="2007" name="Science">
        <title>Draft genome sequence of the sexually transmitted pathogen Trichomonas vaginalis.</title>
        <authorList>
            <person name="Carlton J.M."/>
            <person name="Hirt R.P."/>
            <person name="Silva J.C."/>
            <person name="Delcher A.L."/>
            <person name="Schatz M."/>
            <person name="Zhao Q."/>
            <person name="Wortman J.R."/>
            <person name="Bidwell S.L."/>
            <person name="Alsmark U.C.M."/>
            <person name="Besteiro S."/>
            <person name="Sicheritz-Ponten T."/>
            <person name="Noel C.J."/>
            <person name="Dacks J.B."/>
            <person name="Foster P.G."/>
            <person name="Simillion C."/>
            <person name="Van de Peer Y."/>
            <person name="Miranda-Saavedra D."/>
            <person name="Barton G.J."/>
            <person name="Westrop G.D."/>
            <person name="Mueller S."/>
            <person name="Dessi D."/>
            <person name="Fiori P.L."/>
            <person name="Ren Q."/>
            <person name="Paulsen I."/>
            <person name="Zhang H."/>
            <person name="Bastida-Corcuera F.D."/>
            <person name="Simoes-Barbosa A."/>
            <person name="Brown M.T."/>
            <person name="Hayes R.D."/>
            <person name="Mukherjee M."/>
            <person name="Okumura C.Y."/>
            <person name="Schneider R."/>
            <person name="Smith A.J."/>
            <person name="Vanacova S."/>
            <person name="Villalvazo M."/>
            <person name="Haas B.J."/>
            <person name="Pertea M."/>
            <person name="Feldblyum T.V."/>
            <person name="Utterback T.R."/>
            <person name="Shu C.L."/>
            <person name="Osoegawa K."/>
            <person name="de Jong P.J."/>
            <person name="Hrdy I."/>
            <person name="Horvathova L."/>
            <person name="Zubacova Z."/>
            <person name="Dolezal P."/>
            <person name="Malik S.B."/>
            <person name="Logsdon J.M. Jr."/>
            <person name="Henze K."/>
            <person name="Gupta A."/>
            <person name="Wang C.C."/>
            <person name="Dunne R.L."/>
            <person name="Upcroft J.A."/>
            <person name="Upcroft P."/>
            <person name="White O."/>
            <person name="Salzberg S.L."/>
            <person name="Tang P."/>
            <person name="Chiu C.-H."/>
            <person name="Lee Y.-S."/>
            <person name="Embley T.M."/>
            <person name="Coombs G.H."/>
            <person name="Mottram J.C."/>
            <person name="Tachezy J."/>
            <person name="Fraser-Liggett C.M."/>
            <person name="Johnson P.J."/>
        </authorList>
    </citation>
    <scope>NUCLEOTIDE SEQUENCE [LARGE SCALE GENOMIC DNA]</scope>
    <source>
        <strain evidence="1">G3</strain>
    </source>
</reference>
<dbReference type="InterPro" id="IPR036770">
    <property type="entry name" value="Ankyrin_rpt-contain_sf"/>
</dbReference>
<evidence type="ECO:0000313" key="1">
    <source>
        <dbReference type="EMBL" id="EAX90730.1"/>
    </source>
</evidence>
<dbReference type="SMR" id="A2FWJ1"/>
<dbReference type="AlphaFoldDB" id="A2FWJ1"/>
<sequence>MKTAKELSNIFDFCNFSIKQFIYEFTNISKRFKSSEVFSILQHAKIRNFEDENSAFGVIDVISILFNNSAITDAASYIKKQKTKQGKYIKYLLTCVNSQEDISKAIEDGDYKTIKFAVVNGYGYEVSKANSIKFYDYNFVKDDAYFESIYTRYSLDSIRFLITRDSNDINLVERFDRSNLHYAALNNDVEVIKYFFSLNKIDINARNIYNITVLHYAALNSGVEIVKC</sequence>
<dbReference type="InParanoid" id="A2FWJ1"/>
<evidence type="ECO:0000313" key="2">
    <source>
        <dbReference type="Proteomes" id="UP000001542"/>
    </source>
</evidence>
<keyword evidence="2" id="KW-1185">Reference proteome</keyword>
<name>A2FWJ1_TRIV3</name>
<dbReference type="VEuPathDB" id="TrichDB:TVAGG3_0674430"/>
<gene>
    <name evidence="1" type="ORF">TVAG_134530</name>
</gene>
<dbReference type="VEuPathDB" id="TrichDB:TVAG_134530"/>
<dbReference type="InterPro" id="IPR002110">
    <property type="entry name" value="Ankyrin_rpt"/>
</dbReference>
<dbReference type="RefSeq" id="XP_001303660.1">
    <property type="nucleotide sequence ID" value="XM_001303659.1"/>
</dbReference>
<dbReference type="Proteomes" id="UP000001542">
    <property type="component" value="Unassembled WGS sequence"/>
</dbReference>
<organism evidence="1 2">
    <name type="scientific">Trichomonas vaginalis (strain ATCC PRA-98 / G3)</name>
    <dbReference type="NCBI Taxonomy" id="412133"/>
    <lineage>
        <taxon>Eukaryota</taxon>
        <taxon>Metamonada</taxon>
        <taxon>Parabasalia</taxon>
        <taxon>Trichomonadida</taxon>
        <taxon>Trichomonadidae</taxon>
        <taxon>Trichomonas</taxon>
    </lineage>
</organism>
<accession>A2FWJ1</accession>
<dbReference type="Gene3D" id="1.25.40.20">
    <property type="entry name" value="Ankyrin repeat-containing domain"/>
    <property type="match status" value="1"/>
</dbReference>
<protein>
    <submittedName>
        <fullName evidence="1">Uncharacterized protein</fullName>
    </submittedName>
</protein>
<dbReference type="KEGG" id="tva:4748418"/>
<dbReference type="EMBL" id="DS114086">
    <property type="protein sequence ID" value="EAX90730.1"/>
    <property type="molecule type" value="Genomic_DNA"/>
</dbReference>